<feature type="signal peptide" evidence="1">
    <location>
        <begin position="1"/>
        <end position="26"/>
    </location>
</feature>
<keyword evidence="4" id="KW-1185">Reference proteome</keyword>
<dbReference type="SMART" id="SM00564">
    <property type="entry name" value="PQQ"/>
    <property type="match status" value="4"/>
</dbReference>
<dbReference type="OrthoDB" id="1784965at2"/>
<evidence type="ECO:0000313" key="4">
    <source>
        <dbReference type="Proteomes" id="UP000441717"/>
    </source>
</evidence>
<sequence length="387" mass="41998">MLPHKNLLALLAFGLICLYGPFPAMAAPKLVDYSARSQEGKPARIIWQLTGVGRLSSDMMSGTNGLLYLPVGSKLVAVDTGGRVVWEAPGPAGGNMGRPVFGPAGSLFLPGTSAVQEIKVNGAAGWSFSIYQNSRGSGPAPLCAGPGGLLYLPLPTALYAVDGQGRYMWALLHWDTDDLFRSIPVKDRVMVDCTGDNRAIYAVFGRRQGGYALVAVDNDGHILWRYWLANAKEVHLVVKEGTLYATVNPSRMDRLNRGKVYAFRPEDNGQPAWSYSLNFDDLTGPVLSMDNTLYFSAGKRIYALNGHTGTELWSQQLLDLNSPPAVDSNKKLIFAGTSDKRLLAINDQGRLIWDLELDGAISRAPLVGPDGYLYVVTDRGSLYKIEG</sequence>
<proteinExistence type="predicted"/>
<feature type="chain" id="PRO_5026656937" evidence="1">
    <location>
        <begin position="27"/>
        <end position="387"/>
    </location>
</feature>
<dbReference type="InterPro" id="IPR011047">
    <property type="entry name" value="Quinoprotein_ADH-like_sf"/>
</dbReference>
<comment type="caution">
    <text evidence="3">The sequence shown here is derived from an EMBL/GenBank/DDBJ whole genome shotgun (WGS) entry which is preliminary data.</text>
</comment>
<feature type="domain" description="Pyrrolo-quinoline quinone repeat" evidence="2">
    <location>
        <begin position="299"/>
        <end position="386"/>
    </location>
</feature>
<dbReference type="InterPro" id="IPR015943">
    <property type="entry name" value="WD40/YVTN_repeat-like_dom_sf"/>
</dbReference>
<dbReference type="SUPFAM" id="SSF50998">
    <property type="entry name" value="Quinoprotein alcohol dehydrogenase-like"/>
    <property type="match status" value="1"/>
</dbReference>
<accession>A0A6N7IVK2</accession>
<dbReference type="InterPro" id="IPR002372">
    <property type="entry name" value="PQQ_rpt_dom"/>
</dbReference>
<organism evidence="3 4">
    <name type="scientific">Desulfofundulus thermobenzoicus</name>
    <dbReference type="NCBI Taxonomy" id="29376"/>
    <lineage>
        <taxon>Bacteria</taxon>
        <taxon>Bacillati</taxon>
        <taxon>Bacillota</taxon>
        <taxon>Clostridia</taxon>
        <taxon>Eubacteriales</taxon>
        <taxon>Peptococcaceae</taxon>
        <taxon>Desulfofundulus</taxon>
    </lineage>
</organism>
<dbReference type="PANTHER" id="PTHR34512:SF30">
    <property type="entry name" value="OUTER MEMBRANE PROTEIN ASSEMBLY FACTOR BAMB"/>
    <property type="match status" value="1"/>
</dbReference>
<dbReference type="AlphaFoldDB" id="A0A6N7IVK2"/>
<dbReference type="RefSeq" id="WP_152947948.1">
    <property type="nucleotide sequence ID" value="NZ_WHYR01000051.1"/>
</dbReference>
<dbReference type="Gene3D" id="2.130.10.10">
    <property type="entry name" value="YVTN repeat-like/Quinoprotein amine dehydrogenase"/>
    <property type="match status" value="1"/>
</dbReference>
<dbReference type="PANTHER" id="PTHR34512">
    <property type="entry name" value="CELL SURFACE PROTEIN"/>
    <property type="match status" value="1"/>
</dbReference>
<dbReference type="Pfam" id="PF13360">
    <property type="entry name" value="PQQ_2"/>
    <property type="match status" value="1"/>
</dbReference>
<evidence type="ECO:0000256" key="1">
    <source>
        <dbReference type="SAM" id="SignalP"/>
    </source>
</evidence>
<evidence type="ECO:0000259" key="2">
    <source>
        <dbReference type="Pfam" id="PF13360"/>
    </source>
</evidence>
<dbReference type="Proteomes" id="UP000441717">
    <property type="component" value="Unassembled WGS sequence"/>
</dbReference>
<dbReference type="InterPro" id="IPR018391">
    <property type="entry name" value="PQQ_b-propeller_rpt"/>
</dbReference>
<evidence type="ECO:0000313" key="3">
    <source>
        <dbReference type="EMBL" id="MQL53477.1"/>
    </source>
</evidence>
<reference evidence="3 4" key="1">
    <citation type="submission" date="2019-10" db="EMBL/GenBank/DDBJ databases">
        <title>Comparative genomics of sulfur disproportionating microorganisms.</title>
        <authorList>
            <person name="Ward L.M."/>
            <person name="Bertran E."/>
            <person name="Johnston D."/>
        </authorList>
    </citation>
    <scope>NUCLEOTIDE SEQUENCE [LARGE SCALE GENOMIC DNA]</scope>
    <source>
        <strain evidence="3 4">DSM 14055</strain>
    </source>
</reference>
<name>A0A6N7IVK2_9FIRM</name>
<gene>
    <name evidence="3" type="ORF">GFC01_14655</name>
</gene>
<protein>
    <submittedName>
        <fullName evidence="3">PQQ-binding-like beta-propeller repeat protein</fullName>
    </submittedName>
</protein>
<dbReference type="EMBL" id="WHYR01000051">
    <property type="protein sequence ID" value="MQL53477.1"/>
    <property type="molecule type" value="Genomic_DNA"/>
</dbReference>
<keyword evidence="1" id="KW-0732">Signal</keyword>